<evidence type="ECO:0000313" key="2">
    <source>
        <dbReference type="EMBL" id="GFD04838.1"/>
    </source>
</evidence>
<dbReference type="InterPro" id="IPR029052">
    <property type="entry name" value="Metallo-depent_PP-like"/>
</dbReference>
<organism evidence="2">
    <name type="scientific">Tanacetum cinerariifolium</name>
    <name type="common">Dalmatian daisy</name>
    <name type="synonym">Chrysanthemum cinerariifolium</name>
    <dbReference type="NCBI Taxonomy" id="118510"/>
    <lineage>
        <taxon>Eukaryota</taxon>
        <taxon>Viridiplantae</taxon>
        <taxon>Streptophyta</taxon>
        <taxon>Embryophyta</taxon>
        <taxon>Tracheophyta</taxon>
        <taxon>Spermatophyta</taxon>
        <taxon>Magnoliopsida</taxon>
        <taxon>eudicotyledons</taxon>
        <taxon>Gunneridae</taxon>
        <taxon>Pentapetalae</taxon>
        <taxon>asterids</taxon>
        <taxon>campanulids</taxon>
        <taxon>Asterales</taxon>
        <taxon>Asteraceae</taxon>
        <taxon>Asteroideae</taxon>
        <taxon>Anthemideae</taxon>
        <taxon>Anthemidinae</taxon>
        <taxon>Tanacetum</taxon>
    </lineage>
</organism>
<name>A0A699T650_TANCI</name>
<sequence>FNILLPPFGTPSRELPRTSLFCLHIRLMYKVDVVFAGHVHAYERSERVSNIAYNIVNGLSTPVKDQSAPVYITIGDGGNLEGLATK</sequence>
<dbReference type="SUPFAM" id="SSF56300">
    <property type="entry name" value="Metallo-dependent phosphatases"/>
    <property type="match status" value="1"/>
</dbReference>
<reference evidence="2" key="1">
    <citation type="journal article" date="2019" name="Sci. Rep.">
        <title>Draft genome of Tanacetum cinerariifolium, the natural source of mosquito coil.</title>
        <authorList>
            <person name="Yamashiro T."/>
            <person name="Shiraishi A."/>
            <person name="Satake H."/>
            <person name="Nakayama K."/>
        </authorList>
    </citation>
    <scope>NUCLEOTIDE SEQUENCE</scope>
</reference>
<accession>A0A699T650</accession>
<gene>
    <name evidence="2" type="ORF">Tci_876807</name>
</gene>
<dbReference type="PANTHER" id="PTHR22953:SF86">
    <property type="entry name" value="PURPLE ACID PHOSPHATASE 10"/>
    <property type="match status" value="1"/>
</dbReference>
<protein>
    <submittedName>
        <fullName evidence="2">Purple acid phosphatase 10</fullName>
    </submittedName>
</protein>
<dbReference type="AlphaFoldDB" id="A0A699T650"/>
<proteinExistence type="predicted"/>
<dbReference type="EMBL" id="BKCJ011214316">
    <property type="protein sequence ID" value="GFD04838.1"/>
    <property type="molecule type" value="Genomic_DNA"/>
</dbReference>
<dbReference type="InterPro" id="IPR039331">
    <property type="entry name" value="PAPs-like"/>
</dbReference>
<feature type="non-terminal residue" evidence="2">
    <location>
        <position position="1"/>
    </location>
</feature>
<keyword evidence="1" id="KW-0732">Signal</keyword>
<dbReference type="Gene3D" id="3.60.21.10">
    <property type="match status" value="1"/>
</dbReference>
<evidence type="ECO:0000256" key="1">
    <source>
        <dbReference type="ARBA" id="ARBA00022729"/>
    </source>
</evidence>
<comment type="caution">
    <text evidence="2">The sequence shown here is derived from an EMBL/GenBank/DDBJ whole genome shotgun (WGS) entry which is preliminary data.</text>
</comment>
<dbReference type="PANTHER" id="PTHR22953">
    <property type="entry name" value="ACID PHOSPHATASE RELATED"/>
    <property type="match status" value="1"/>
</dbReference>
<dbReference type="GO" id="GO:0003993">
    <property type="term" value="F:acid phosphatase activity"/>
    <property type="evidence" value="ECO:0007669"/>
    <property type="project" value="InterPro"/>
</dbReference>